<gene>
    <name evidence="2" type="ORF">AK812_SmicGene44517</name>
</gene>
<comment type="caution">
    <text evidence="2">The sequence shown here is derived from an EMBL/GenBank/DDBJ whole genome shotgun (WGS) entry which is preliminary data.</text>
</comment>
<protein>
    <submittedName>
        <fullName evidence="2">Uncharacterized protein</fullName>
    </submittedName>
</protein>
<name>A0A1Q9BY94_SYMMI</name>
<keyword evidence="3" id="KW-1185">Reference proteome</keyword>
<dbReference type="Proteomes" id="UP000186817">
    <property type="component" value="Unassembled WGS sequence"/>
</dbReference>
<evidence type="ECO:0000313" key="3">
    <source>
        <dbReference type="Proteomes" id="UP000186817"/>
    </source>
</evidence>
<dbReference type="AlphaFoldDB" id="A0A1Q9BY94"/>
<dbReference type="EMBL" id="LSRX01002346">
    <property type="protein sequence ID" value="OLP75654.1"/>
    <property type="molecule type" value="Genomic_DNA"/>
</dbReference>
<reference evidence="2 3" key="1">
    <citation type="submission" date="2016-02" db="EMBL/GenBank/DDBJ databases">
        <title>Genome analysis of coral dinoflagellate symbionts highlights evolutionary adaptations to a symbiotic lifestyle.</title>
        <authorList>
            <person name="Aranda M."/>
            <person name="Li Y."/>
            <person name="Liew Y.J."/>
            <person name="Baumgarten S."/>
            <person name="Simakov O."/>
            <person name="Wilson M."/>
            <person name="Piel J."/>
            <person name="Ashoor H."/>
            <person name="Bougouffa S."/>
            <person name="Bajic V.B."/>
            <person name="Ryu T."/>
            <person name="Ravasi T."/>
            <person name="Bayer T."/>
            <person name="Micklem G."/>
            <person name="Kim H."/>
            <person name="Bhak J."/>
            <person name="Lajeunesse T.C."/>
            <person name="Voolstra C.R."/>
        </authorList>
    </citation>
    <scope>NUCLEOTIDE SEQUENCE [LARGE SCALE GENOMIC DNA]</scope>
    <source>
        <strain evidence="2 3">CCMP2467</strain>
    </source>
</reference>
<organism evidence="2 3">
    <name type="scientific">Symbiodinium microadriaticum</name>
    <name type="common">Dinoflagellate</name>
    <name type="synonym">Zooxanthella microadriatica</name>
    <dbReference type="NCBI Taxonomy" id="2951"/>
    <lineage>
        <taxon>Eukaryota</taxon>
        <taxon>Sar</taxon>
        <taxon>Alveolata</taxon>
        <taxon>Dinophyceae</taxon>
        <taxon>Suessiales</taxon>
        <taxon>Symbiodiniaceae</taxon>
        <taxon>Symbiodinium</taxon>
    </lineage>
</organism>
<proteinExistence type="predicted"/>
<evidence type="ECO:0000313" key="2">
    <source>
        <dbReference type="EMBL" id="OLP75654.1"/>
    </source>
</evidence>
<feature type="region of interest" description="Disordered" evidence="1">
    <location>
        <begin position="39"/>
        <end position="81"/>
    </location>
</feature>
<sequence length="1112" mass="124472">MPSTRCWADMTDDDDSEEAPSFVGVALRGDASVIVIDEDWKKQPHSPAPKPVVRARPVTGRRKKAKALTPQKHPRLGVSSEEDEVLNTAFQQAEEERTTGLFLEQSWCVALSSDSIRWGGPTRRYRRECVQTSPEEHPDSDFGVVQADYMDTMLECLDFGYLLFRTDRVPVLPAGWPYRTGSRSSGQSRHRSSDCGVTWLSCESVVIYSILMFDPLVEVWLGGFAVVSCSCFDRFVDYKVWCLSRLQRNRFAHADNGNGDIEKAGIPEARYRAPDADRDRKWTSLVRKLWGGTLTKLLKQELEMKVLKRELDKFMDLPRRRKQQILTKQFVRMSRMRVATKPVLFALVFDAMRTSSSSSSRGDDGCNSVEVALSENQRAVTLRVREPSWMSCELGTTIYVADFGQLSLKPELRLAVLHAFAGYWKLLFSAHSCVHLDWPPVLRLLTTRESGKAYYATVGIEVSAAVRCAAAAFKYKYQTRRDRCFPWLLFVSRALLLRYAILTRWLLSAAPSLEKAYSRMALLLTPGRFIQLCNGLRVEARPKNAFLNGVGVHAKDGQLELGIEAAAALNLCQLEGRDMKWRSRRYVFAVSQIRGILYTVKGNLNINPALGMTIVVPHQCIKVRSVGRVELRHGFTLVRTTTRQLKQPGVAAECVCAGAQVFTIKSWSMGPVPGLSYHLLAVLKLRAACDPSGARQREFRNQELVDEAREFTKTTLVDRSFGLTGITREPDDLVMVERDVPVVKRLPLRDIKMRPIPDGEAETDLQPFRQEGMEKLRKGKLNLLMPGRAATLVAVCETSSRLRANQVYVLKGGVALTGVFVAWRYPCYGVNDVQLMEAVLPPDGVAVADNAITYSDRGGDLDGDYVQVSFNQKIVALVRGTGTGVQRLGPLFQRLEADIVASMTEPCTGWQSDRVEQRGAEFRRHLKTVSSYNVRGRMCGLLERICHAALEEDAAGEISETMLGLFHFTFVSHHVMDVPGKWGLDEFLDLAAAVLKQHGLSRKGTRIADSLRPHFEMQLGGKKCSVAYDTSAFIRYVVKGHLKKNRPSAWSDLPRDAFARALTRKRRTSMRTFLVGLLLAVATTAFPLERVLLGVSLVSCRSLSSLLSSPLA</sequence>
<evidence type="ECO:0000256" key="1">
    <source>
        <dbReference type="SAM" id="MobiDB-lite"/>
    </source>
</evidence>
<accession>A0A1Q9BY94</accession>
<dbReference type="OrthoDB" id="443159at2759"/>